<organism evidence="3 4">
    <name type="scientific">Eremothecium sinecaudum</name>
    <dbReference type="NCBI Taxonomy" id="45286"/>
    <lineage>
        <taxon>Eukaryota</taxon>
        <taxon>Fungi</taxon>
        <taxon>Dikarya</taxon>
        <taxon>Ascomycota</taxon>
        <taxon>Saccharomycotina</taxon>
        <taxon>Saccharomycetes</taxon>
        <taxon>Saccharomycetales</taxon>
        <taxon>Saccharomycetaceae</taxon>
        <taxon>Eremothecium</taxon>
    </lineage>
</organism>
<name>A0A0X8HUZ8_9SACH</name>
<dbReference type="AlphaFoldDB" id="A0A0X8HUZ8"/>
<reference evidence="3 4" key="1">
    <citation type="submission" date="2016-01" db="EMBL/GenBank/DDBJ databases">
        <title>Genome sequence of the yeast Holleya sinecauda.</title>
        <authorList>
            <person name="Dietrich F.S."/>
        </authorList>
    </citation>
    <scope>NUCLEOTIDE SEQUENCE [LARGE SCALE GENOMIC DNA]</scope>
    <source>
        <strain evidence="3 4">ATCC 58844</strain>
    </source>
</reference>
<keyword evidence="4" id="KW-1185">Reference proteome</keyword>
<proteinExistence type="predicted"/>
<gene>
    <name evidence="3" type="ORF">AW171_hschr63880</name>
</gene>
<protein>
    <submittedName>
        <fullName evidence="3">HFR035Cp</fullName>
    </submittedName>
</protein>
<evidence type="ECO:0000259" key="2">
    <source>
        <dbReference type="SMART" id="SM00164"/>
    </source>
</evidence>
<feature type="region of interest" description="Disordered" evidence="1">
    <location>
        <begin position="494"/>
        <end position="516"/>
    </location>
</feature>
<evidence type="ECO:0000313" key="4">
    <source>
        <dbReference type="Proteomes" id="UP000243052"/>
    </source>
</evidence>
<dbReference type="Proteomes" id="UP000243052">
    <property type="component" value="Chromosome vi"/>
</dbReference>
<accession>A0A0X8HUZ8</accession>
<dbReference type="SMART" id="SM00164">
    <property type="entry name" value="TBC"/>
    <property type="match status" value="1"/>
</dbReference>
<dbReference type="SUPFAM" id="SSF47923">
    <property type="entry name" value="Ypt/Rab-GAP domain of gyp1p"/>
    <property type="match status" value="1"/>
</dbReference>
<dbReference type="GeneID" id="28725209"/>
<evidence type="ECO:0000313" key="3">
    <source>
        <dbReference type="EMBL" id="AMD21890.1"/>
    </source>
</evidence>
<dbReference type="Gene3D" id="1.10.472.80">
    <property type="entry name" value="Ypt/Rab-GAP domain of gyp1p, domain 3"/>
    <property type="match status" value="1"/>
</dbReference>
<dbReference type="STRING" id="45286.A0A0X8HUZ8"/>
<dbReference type="OrthoDB" id="27140at2759"/>
<dbReference type="InterPro" id="IPR035969">
    <property type="entry name" value="Rab-GAP_TBC_sf"/>
</dbReference>
<dbReference type="EMBL" id="CP014246">
    <property type="protein sequence ID" value="AMD21890.1"/>
    <property type="molecule type" value="Genomic_DNA"/>
</dbReference>
<dbReference type="InterPro" id="IPR000195">
    <property type="entry name" value="Rab-GAP-TBC_dom"/>
</dbReference>
<sequence length="557" mass="65490">MGIPKNSKQQHQHWYRELIPTIIQLVQQNDHNSLALIARNSGIPPQLRHIVWPILLKYHPFVIAPSILSNTLIHEKSEERWVYEAESRTDEEVEAAIVHDLNKYFLNKHSEPRVPLPDIAHYIQFLRRTIVRFLEKWSRIFKYEAVLSWIAVGLAEWVPIDTVFGEEDAQTEGGSELNRIPISNPRFDKVPVLQGKRHHITIQSLYKEYPLPSELSSRLPRPFFKFYEIYERLVLVILHCPDMTRIKTTTESDHVLPFISGCDISTRTQLFFKVFQLILPELYQPFTDEETLQSSRKADWLYWWFKSCGSKVMHKQDRAHLWDVLLGWRPHPSCLRFYLNYNNKSFCHLYNTRVKLDQQFLKKVCKDGNDPFWFPDLDLLPLGTPGLEADYQVMKELIRRNKYDHAQLNGSANTLLETHQDTNSRNYETKQDIPFSLIDPHIQLLFIYIAILQQNEFKLLEFEEAEIAEFLSKVPLLSKTDDYNFKRLYDDDATSMSSTDTEDSQNSSSRPSTSSHMLIEVGTDDKVANSFDDISQLAGDIWRKWMWLEFEEHQDSV</sequence>
<feature type="compositionally biased region" description="Low complexity" evidence="1">
    <location>
        <begin position="494"/>
        <end position="515"/>
    </location>
</feature>
<dbReference type="RefSeq" id="XP_017988886.1">
    <property type="nucleotide sequence ID" value="XM_018133397.1"/>
</dbReference>
<evidence type="ECO:0000256" key="1">
    <source>
        <dbReference type="SAM" id="MobiDB-lite"/>
    </source>
</evidence>
<feature type="domain" description="Rab-GAP TBC" evidence="2">
    <location>
        <begin position="39"/>
        <end position="353"/>
    </location>
</feature>